<dbReference type="Proteomes" id="UP000007148">
    <property type="component" value="Unassembled WGS sequence"/>
</dbReference>
<accession>G4TTM8</accession>
<dbReference type="InParanoid" id="G4TTM8"/>
<gene>
    <name evidence="2" type="ORF">PIIN_08622</name>
</gene>
<proteinExistence type="predicted"/>
<evidence type="ECO:0000313" key="2">
    <source>
        <dbReference type="EMBL" id="CCA74671.1"/>
    </source>
</evidence>
<keyword evidence="3" id="KW-1185">Reference proteome</keyword>
<reference evidence="2 3" key="1">
    <citation type="journal article" date="2011" name="PLoS Pathog.">
        <title>Endophytic Life Strategies Decoded by Genome and Transcriptome Analyses of the Mutualistic Root Symbiont Piriformospora indica.</title>
        <authorList>
            <person name="Zuccaro A."/>
            <person name="Lahrmann U."/>
            <person name="Guldener U."/>
            <person name="Langen G."/>
            <person name="Pfiffi S."/>
            <person name="Biedenkopf D."/>
            <person name="Wong P."/>
            <person name="Samans B."/>
            <person name="Grimm C."/>
            <person name="Basiewicz M."/>
            <person name="Murat C."/>
            <person name="Martin F."/>
            <person name="Kogel K.H."/>
        </authorList>
    </citation>
    <scope>NUCLEOTIDE SEQUENCE [LARGE SCALE GENOMIC DNA]</scope>
    <source>
        <strain evidence="2 3">DSM 11827</strain>
    </source>
</reference>
<dbReference type="AlphaFoldDB" id="G4TTM8"/>
<evidence type="ECO:0000313" key="3">
    <source>
        <dbReference type="Proteomes" id="UP000007148"/>
    </source>
</evidence>
<evidence type="ECO:0000256" key="1">
    <source>
        <dbReference type="SAM" id="MobiDB-lite"/>
    </source>
</evidence>
<organism evidence="2 3">
    <name type="scientific">Serendipita indica (strain DSM 11827)</name>
    <name type="common">Root endophyte fungus</name>
    <name type="synonym">Piriformospora indica</name>
    <dbReference type="NCBI Taxonomy" id="1109443"/>
    <lineage>
        <taxon>Eukaryota</taxon>
        <taxon>Fungi</taxon>
        <taxon>Dikarya</taxon>
        <taxon>Basidiomycota</taxon>
        <taxon>Agaricomycotina</taxon>
        <taxon>Agaricomycetes</taxon>
        <taxon>Sebacinales</taxon>
        <taxon>Serendipitaceae</taxon>
        <taxon>Serendipita</taxon>
    </lineage>
</organism>
<feature type="compositionally biased region" description="Polar residues" evidence="1">
    <location>
        <begin position="17"/>
        <end position="27"/>
    </location>
</feature>
<feature type="region of interest" description="Disordered" evidence="1">
    <location>
        <begin position="1"/>
        <end position="27"/>
    </location>
</feature>
<dbReference type="EMBL" id="CAFZ01000341">
    <property type="protein sequence ID" value="CCA74671.1"/>
    <property type="molecule type" value="Genomic_DNA"/>
</dbReference>
<sequence>METENAMKNTHIDSHESPWTTSRQSTPWREGSTFSMGLMITPSQCGSPNTNPPVYRSTLLQQQEAVILPPGRLPMVYPAAVIAEPSISQRDSAGSPRSQQSTLIRVELELDQDIWEKVRQLDWRQFRIYQSLEHDKVAQLATLSSFLLDLPKQSLAPQVPTGDLDLPQIVDSTSQQTSPSLAPYPMRPKSHADLLLLDNAFTALGFFPDPKLRRLLGLILSSQFYKDDNLEPVLDEISGNCDLGIGLNLLAICR</sequence>
<name>G4TTM8_SERID</name>
<comment type="caution">
    <text evidence="2">The sequence shown here is derived from an EMBL/GenBank/DDBJ whole genome shotgun (WGS) entry which is preliminary data.</text>
</comment>
<protein>
    <submittedName>
        <fullName evidence="2">Uncharacterized protein</fullName>
    </submittedName>
</protein>
<dbReference type="HOGENOM" id="CLU_1094649_0_0_1"/>